<evidence type="ECO:0000313" key="3">
    <source>
        <dbReference type="Proteomes" id="UP001642409"/>
    </source>
</evidence>
<accession>A0AA86PH54</accession>
<evidence type="ECO:0000313" key="2">
    <source>
        <dbReference type="EMBL" id="CAL6043903.1"/>
    </source>
</evidence>
<name>A0AA86PH54_9EUKA</name>
<evidence type="ECO:0000313" key="1">
    <source>
        <dbReference type="EMBL" id="CAI9938911.1"/>
    </source>
</evidence>
<reference evidence="1" key="1">
    <citation type="submission" date="2023-06" db="EMBL/GenBank/DDBJ databases">
        <authorList>
            <person name="Kurt Z."/>
        </authorList>
    </citation>
    <scope>NUCLEOTIDE SEQUENCE</scope>
</reference>
<reference evidence="2 3" key="2">
    <citation type="submission" date="2024-07" db="EMBL/GenBank/DDBJ databases">
        <authorList>
            <person name="Akdeniz Z."/>
        </authorList>
    </citation>
    <scope>NUCLEOTIDE SEQUENCE [LARGE SCALE GENOMIC DNA]</scope>
</reference>
<organism evidence="1">
    <name type="scientific">Hexamita inflata</name>
    <dbReference type="NCBI Taxonomy" id="28002"/>
    <lineage>
        <taxon>Eukaryota</taxon>
        <taxon>Metamonada</taxon>
        <taxon>Diplomonadida</taxon>
        <taxon>Hexamitidae</taxon>
        <taxon>Hexamitinae</taxon>
        <taxon>Hexamita</taxon>
    </lineage>
</organism>
<keyword evidence="3" id="KW-1185">Reference proteome</keyword>
<protein>
    <submittedName>
        <fullName evidence="2">Hypothetical_protein</fullName>
    </submittedName>
</protein>
<gene>
    <name evidence="1" type="ORF">HINF_LOCUS26556</name>
    <name evidence="2" type="ORF">HINF_LOCUS40301</name>
</gene>
<dbReference type="AlphaFoldDB" id="A0AA86PH54"/>
<dbReference type="EMBL" id="CAXDID020000158">
    <property type="protein sequence ID" value="CAL6043903.1"/>
    <property type="molecule type" value="Genomic_DNA"/>
</dbReference>
<proteinExistence type="predicted"/>
<dbReference type="EMBL" id="CATOUU010000657">
    <property type="protein sequence ID" value="CAI9938911.1"/>
    <property type="molecule type" value="Genomic_DNA"/>
</dbReference>
<dbReference type="Proteomes" id="UP001642409">
    <property type="component" value="Unassembled WGS sequence"/>
</dbReference>
<sequence>MSVYQVSFLSNELGEVVSQNFNTQDQETEYSVDLPKIPFNFEHLLTGYKYEPKIEYEQLCDCGKLLVPAQNAHISLIPLLEHFSKCWKTGFSIQILLIFHLKEILK</sequence>
<comment type="caution">
    <text evidence="1">The sequence shown here is derived from an EMBL/GenBank/DDBJ whole genome shotgun (WGS) entry which is preliminary data.</text>
</comment>